<dbReference type="AlphaFoldDB" id="A0A383DTW4"/>
<protein>
    <recommendedName>
        <fullName evidence="7">DNA translocase FtsK 4TM region domain-containing protein</fullName>
    </recommendedName>
</protein>
<evidence type="ECO:0000256" key="3">
    <source>
        <dbReference type="ARBA" id="ARBA00022692"/>
    </source>
</evidence>
<evidence type="ECO:0000256" key="4">
    <source>
        <dbReference type="ARBA" id="ARBA00022989"/>
    </source>
</evidence>
<dbReference type="Pfam" id="PF13491">
    <property type="entry name" value="FtsK_4TM"/>
    <property type="match status" value="1"/>
</dbReference>
<organism evidence="8">
    <name type="scientific">marine metagenome</name>
    <dbReference type="NCBI Taxonomy" id="408172"/>
    <lineage>
        <taxon>unclassified sequences</taxon>
        <taxon>metagenomes</taxon>
        <taxon>ecological metagenomes</taxon>
    </lineage>
</organism>
<feature type="domain" description="DNA translocase FtsK 4TM region" evidence="7">
    <location>
        <begin position="2"/>
        <end position="48"/>
    </location>
</feature>
<feature type="non-terminal residue" evidence="8">
    <location>
        <position position="49"/>
    </location>
</feature>
<evidence type="ECO:0000256" key="5">
    <source>
        <dbReference type="ARBA" id="ARBA00023136"/>
    </source>
</evidence>
<reference evidence="8" key="1">
    <citation type="submission" date="2018-05" db="EMBL/GenBank/DDBJ databases">
        <authorList>
            <person name="Lanie J.A."/>
            <person name="Ng W.-L."/>
            <person name="Kazmierczak K.M."/>
            <person name="Andrzejewski T.M."/>
            <person name="Davidsen T.M."/>
            <person name="Wayne K.J."/>
            <person name="Tettelin H."/>
            <person name="Glass J.I."/>
            <person name="Rusch D."/>
            <person name="Podicherti R."/>
            <person name="Tsui H.-C.T."/>
            <person name="Winkler M.E."/>
        </authorList>
    </citation>
    <scope>NUCLEOTIDE SEQUENCE</scope>
</reference>
<accession>A0A383DTW4</accession>
<evidence type="ECO:0000259" key="7">
    <source>
        <dbReference type="Pfam" id="PF13491"/>
    </source>
</evidence>
<evidence type="ECO:0000256" key="1">
    <source>
        <dbReference type="ARBA" id="ARBA00004651"/>
    </source>
</evidence>
<feature type="transmembrane region" description="Helical" evidence="6">
    <location>
        <begin position="26"/>
        <end position="48"/>
    </location>
</feature>
<comment type="subcellular location">
    <subcellularLocation>
        <location evidence="1">Cell membrane</location>
        <topology evidence="1">Multi-pass membrane protein</topology>
    </subcellularLocation>
</comment>
<sequence length="49" mass="5078">MNTSISSQELVTNSGGLIGAYISDGLVQLFGSGAFFFPIITLIIGWAAV</sequence>
<keyword evidence="2" id="KW-1003">Cell membrane</keyword>
<evidence type="ECO:0000313" key="8">
    <source>
        <dbReference type="EMBL" id="SVE47972.1"/>
    </source>
</evidence>
<keyword evidence="3 6" id="KW-0812">Transmembrane</keyword>
<evidence type="ECO:0000256" key="2">
    <source>
        <dbReference type="ARBA" id="ARBA00022475"/>
    </source>
</evidence>
<proteinExistence type="predicted"/>
<dbReference type="InterPro" id="IPR025199">
    <property type="entry name" value="FtsK_4TM"/>
</dbReference>
<name>A0A383DTW4_9ZZZZ</name>
<evidence type="ECO:0000256" key="6">
    <source>
        <dbReference type="SAM" id="Phobius"/>
    </source>
</evidence>
<dbReference type="EMBL" id="UINC01220176">
    <property type="protein sequence ID" value="SVE47972.1"/>
    <property type="molecule type" value="Genomic_DNA"/>
</dbReference>
<keyword evidence="5 6" id="KW-0472">Membrane</keyword>
<keyword evidence="4 6" id="KW-1133">Transmembrane helix</keyword>
<dbReference type="GO" id="GO:0005886">
    <property type="term" value="C:plasma membrane"/>
    <property type="evidence" value="ECO:0007669"/>
    <property type="project" value="UniProtKB-SubCell"/>
</dbReference>
<gene>
    <name evidence="8" type="ORF">METZ01_LOCUS500826</name>
</gene>